<dbReference type="SUPFAM" id="SSF56784">
    <property type="entry name" value="HAD-like"/>
    <property type="match status" value="1"/>
</dbReference>
<evidence type="ECO:0000313" key="1">
    <source>
        <dbReference type="EMBL" id="OOM51384.1"/>
    </source>
</evidence>
<reference evidence="1 2" key="1">
    <citation type="submission" date="2016-05" db="EMBL/GenBank/DDBJ databases">
        <title>Microbial solvent formation.</title>
        <authorList>
            <person name="Poehlein A."/>
            <person name="Montoya Solano J.D."/>
            <person name="Flitsch S."/>
            <person name="Krabben P."/>
            <person name="Duerre P."/>
            <person name="Daniel R."/>
        </authorList>
    </citation>
    <scope>NUCLEOTIDE SEQUENCE [LARGE SCALE GENOMIC DNA]</scope>
    <source>
        <strain evidence="1 2">DSM 53</strain>
    </source>
</reference>
<dbReference type="AlphaFoldDB" id="A0A1S8RDV7"/>
<dbReference type="Gene3D" id="1.10.150.240">
    <property type="entry name" value="Putative phosphatase, domain 2"/>
    <property type="match status" value="1"/>
</dbReference>
<dbReference type="PANTHER" id="PTHR47478">
    <property type="match status" value="1"/>
</dbReference>
<dbReference type="InterPro" id="IPR041492">
    <property type="entry name" value="HAD_2"/>
</dbReference>
<proteinExistence type="predicted"/>
<dbReference type="EC" id="3.-.-.-" evidence="1"/>
<protein>
    <submittedName>
        <fullName evidence="1">Putative HAD-hydrolase YfnB</fullName>
        <ecNumber evidence="1">3.-.-.-</ecNumber>
    </submittedName>
</protein>
<dbReference type="NCBIfam" id="TIGR01549">
    <property type="entry name" value="HAD-SF-IA-v1"/>
    <property type="match status" value="1"/>
</dbReference>
<dbReference type="EMBL" id="LZZI01000263">
    <property type="protein sequence ID" value="OOM51384.1"/>
    <property type="molecule type" value="Genomic_DNA"/>
</dbReference>
<dbReference type="InterPro" id="IPR011951">
    <property type="entry name" value="HAD-SF_hydro_IA_YjjG/PynA"/>
</dbReference>
<dbReference type="SFLD" id="SFLDS00003">
    <property type="entry name" value="Haloacid_Dehalogenase"/>
    <property type="match status" value="1"/>
</dbReference>
<dbReference type="InterPro" id="IPR023198">
    <property type="entry name" value="PGP-like_dom2"/>
</dbReference>
<accession>A0A1S8RDV7</accession>
<sequence length="227" mass="26068">MKYNTLLFDVDNTLLDFDANEEESFKSLIRDKGEIYSEELYEVYKKMNQGMWADIELGKIKVDEVLNTRFSKLMSKYGKSIDGGEWEKTYRYYLNQGMQLMPDVHEVLSKLYEKYTLYIVTNGIAKTQYSRINGAGISQYFKDCFISENIGANKPAIEFFNYVKDHIKGFNERKALVIGDSITSDIKGGNLAGIDTCWLCKEGTVNESSIAPNYEIHSLKELLQILS</sequence>
<dbReference type="Gene3D" id="3.40.50.1000">
    <property type="entry name" value="HAD superfamily/HAD-like"/>
    <property type="match status" value="1"/>
</dbReference>
<dbReference type="RefSeq" id="WP_077841172.1">
    <property type="nucleotide sequence ID" value="NZ_JABTAE010000001.1"/>
</dbReference>
<dbReference type="InterPro" id="IPR023214">
    <property type="entry name" value="HAD_sf"/>
</dbReference>
<dbReference type="InterPro" id="IPR052550">
    <property type="entry name" value="Pyrimidine_5'-ntase_YjjG"/>
</dbReference>
<dbReference type="NCBIfam" id="TIGR02254">
    <property type="entry name" value="YjjG_YfnB"/>
    <property type="match status" value="1"/>
</dbReference>
<organism evidence="1 2">
    <name type="scientific">Clostridium beijerinckii</name>
    <name type="common">Clostridium MP</name>
    <dbReference type="NCBI Taxonomy" id="1520"/>
    <lineage>
        <taxon>Bacteria</taxon>
        <taxon>Bacillati</taxon>
        <taxon>Bacillota</taxon>
        <taxon>Clostridia</taxon>
        <taxon>Eubacteriales</taxon>
        <taxon>Clostridiaceae</taxon>
        <taxon>Clostridium</taxon>
    </lineage>
</organism>
<comment type="caution">
    <text evidence="1">The sequence shown here is derived from an EMBL/GenBank/DDBJ whole genome shotgun (WGS) entry which is preliminary data.</text>
</comment>
<name>A0A1S8RDV7_CLOBE</name>
<evidence type="ECO:0000313" key="2">
    <source>
        <dbReference type="Proteomes" id="UP000190973"/>
    </source>
</evidence>
<keyword evidence="1" id="KW-0378">Hydrolase</keyword>
<dbReference type="PANTHER" id="PTHR47478:SF1">
    <property type="entry name" value="PYRIMIDINE 5'-NUCLEOTIDASE YJJG"/>
    <property type="match status" value="1"/>
</dbReference>
<dbReference type="InterPro" id="IPR036412">
    <property type="entry name" value="HAD-like_sf"/>
</dbReference>
<dbReference type="Pfam" id="PF13419">
    <property type="entry name" value="HAD_2"/>
    <property type="match status" value="1"/>
</dbReference>
<dbReference type="SFLD" id="SFLDG01129">
    <property type="entry name" value="C1.5:_HAD__Beta-PGM__Phosphata"/>
    <property type="match status" value="1"/>
</dbReference>
<dbReference type="GO" id="GO:0008253">
    <property type="term" value="F:5'-nucleotidase activity"/>
    <property type="evidence" value="ECO:0007669"/>
    <property type="project" value="InterPro"/>
</dbReference>
<dbReference type="Proteomes" id="UP000190973">
    <property type="component" value="Unassembled WGS sequence"/>
</dbReference>
<dbReference type="InterPro" id="IPR006439">
    <property type="entry name" value="HAD-SF_hydro_IA"/>
</dbReference>
<gene>
    <name evidence="1" type="primary">yfnB</name>
    <name evidence="1" type="ORF">CLBCK_50470</name>
</gene>